<reference evidence="1" key="1">
    <citation type="submission" date="2020-12" db="EMBL/GenBank/DDBJ databases">
        <title>Desulfobium dissulfuricans gen. nov., sp. nov., a novel mesophilic, sulfate-reducing bacterium isolated from a deep-sea hydrothermal vent.</title>
        <authorList>
            <person name="Hashimoto Y."/>
            <person name="Tame A."/>
            <person name="Sawayama S."/>
            <person name="Miyazaki J."/>
            <person name="Takai K."/>
            <person name="Nakagawa S."/>
        </authorList>
    </citation>
    <scope>NUCLEOTIDE SEQUENCE</scope>
    <source>
        <strain evidence="1">GF1</strain>
    </source>
</reference>
<keyword evidence="2" id="KW-1185">Reference proteome</keyword>
<dbReference type="EMBL" id="AP024233">
    <property type="protein sequence ID" value="BCO09862.1"/>
    <property type="molecule type" value="Genomic_DNA"/>
</dbReference>
<dbReference type="KEGG" id="ddu:GF1_22380"/>
<evidence type="ECO:0000313" key="1">
    <source>
        <dbReference type="EMBL" id="BCO09862.1"/>
    </source>
</evidence>
<gene>
    <name evidence="1" type="ORF">GF1_22380</name>
</gene>
<organism evidence="1 2">
    <name type="scientific">Desulfolithobacter dissulfuricans</name>
    <dbReference type="NCBI Taxonomy" id="2795293"/>
    <lineage>
        <taxon>Bacteria</taxon>
        <taxon>Pseudomonadati</taxon>
        <taxon>Thermodesulfobacteriota</taxon>
        <taxon>Desulfobulbia</taxon>
        <taxon>Desulfobulbales</taxon>
        <taxon>Desulfobulbaceae</taxon>
        <taxon>Desulfolithobacter</taxon>
    </lineage>
</organism>
<dbReference type="AlphaFoldDB" id="A0A915U659"/>
<dbReference type="RefSeq" id="WP_267926601.1">
    <property type="nucleotide sequence ID" value="NZ_AP024233.1"/>
</dbReference>
<protein>
    <submittedName>
        <fullName evidence="1">Uncharacterized protein</fullName>
    </submittedName>
</protein>
<accession>A0A915U659</accession>
<evidence type="ECO:0000313" key="2">
    <source>
        <dbReference type="Proteomes" id="UP001063350"/>
    </source>
</evidence>
<sequence length="141" mass="16500">MAKAHISPNNAANKTIDAIDRKREKERRFMLRKARDNAHELATALVQRLIDEHIIETNSDRSIRESMEKQLQSLMDMDEFDLQFKVAPIRTLTQDPNFVTLCITQYIIEDLIDHPHIQDIFGDDLDVYRAVDSILSRIRPR</sequence>
<name>A0A915U659_9BACT</name>
<dbReference type="Proteomes" id="UP001063350">
    <property type="component" value="Chromosome"/>
</dbReference>
<proteinExistence type="predicted"/>